<proteinExistence type="predicted"/>
<keyword evidence="1" id="KW-1133">Transmembrane helix</keyword>
<dbReference type="AlphaFoldDB" id="A0A0L8FKY5"/>
<name>A0A0L8FKY5_OCTBM</name>
<protein>
    <submittedName>
        <fullName evidence="2">Uncharacterized protein</fullName>
    </submittedName>
</protein>
<reference evidence="2" key="1">
    <citation type="submission" date="2015-07" db="EMBL/GenBank/DDBJ databases">
        <title>MeaNS - Measles Nucleotide Surveillance Program.</title>
        <authorList>
            <person name="Tran T."/>
            <person name="Druce J."/>
        </authorList>
    </citation>
    <scope>NUCLEOTIDE SEQUENCE</scope>
    <source>
        <strain evidence="2">UCB-OBI-ISO-001</strain>
        <tissue evidence="2">Gonad</tissue>
    </source>
</reference>
<keyword evidence="1" id="KW-0472">Membrane</keyword>
<feature type="transmembrane region" description="Helical" evidence="1">
    <location>
        <begin position="38"/>
        <end position="59"/>
    </location>
</feature>
<accession>A0A0L8FKY5</accession>
<feature type="transmembrane region" description="Helical" evidence="1">
    <location>
        <begin position="65"/>
        <end position="82"/>
    </location>
</feature>
<sequence>MGTKYVGTLFAFVAASISILQLYIFLGIGDKTMERVLVSSLSIISWLLLSFSLFLPQYPPPPPPLLLPLSLSLLKLLLAVAINKSSICYRSRGFCYYQGLLWYHILLVPYLYGTISFWSGSLTY</sequence>
<gene>
    <name evidence="2" type="ORF">OCBIM_22015780mg</name>
</gene>
<evidence type="ECO:0000313" key="2">
    <source>
        <dbReference type="EMBL" id="KOF65332.1"/>
    </source>
</evidence>
<feature type="transmembrane region" description="Helical" evidence="1">
    <location>
        <begin position="94"/>
        <end position="112"/>
    </location>
</feature>
<evidence type="ECO:0000256" key="1">
    <source>
        <dbReference type="SAM" id="Phobius"/>
    </source>
</evidence>
<dbReference type="EMBL" id="KQ429566">
    <property type="protein sequence ID" value="KOF65332.1"/>
    <property type="molecule type" value="Genomic_DNA"/>
</dbReference>
<organism evidence="2">
    <name type="scientific">Octopus bimaculoides</name>
    <name type="common">California two-spotted octopus</name>
    <dbReference type="NCBI Taxonomy" id="37653"/>
    <lineage>
        <taxon>Eukaryota</taxon>
        <taxon>Metazoa</taxon>
        <taxon>Spiralia</taxon>
        <taxon>Lophotrochozoa</taxon>
        <taxon>Mollusca</taxon>
        <taxon>Cephalopoda</taxon>
        <taxon>Coleoidea</taxon>
        <taxon>Octopodiformes</taxon>
        <taxon>Octopoda</taxon>
        <taxon>Incirrata</taxon>
        <taxon>Octopodidae</taxon>
        <taxon>Octopus</taxon>
    </lineage>
</organism>
<keyword evidence="1" id="KW-0812">Transmembrane</keyword>
<feature type="transmembrane region" description="Helical" evidence="1">
    <location>
        <begin position="6"/>
        <end position="26"/>
    </location>
</feature>